<keyword evidence="2" id="KW-1185">Reference proteome</keyword>
<proteinExistence type="predicted"/>
<dbReference type="Proteomes" id="UP001367676">
    <property type="component" value="Unassembled WGS sequence"/>
</dbReference>
<accession>A0AAN9TI71</accession>
<sequence>MAKRYEPRTRLYAKELGVSEFHYHCKCREFVVSPLILSLLECTDAVLLPQEIDAFSGLVVSNRNDSSAASPARKAGFRSFWGDYSSSVYREYSAAMSSVVNFHLDQVEYNADLIARLFPKCKPKKNANTITCGYDSGPTSQTTTVDINRNPVAVSKREDERLQLMDNVNAASQERHSTDTTGNPGPVLGEICQKTVRTLFLVNNLSVRALAGRFQETVPGYNSPGA</sequence>
<gene>
    <name evidence="1" type="ORF">V9T40_001538</name>
</gene>
<dbReference type="EMBL" id="JBBCAQ010000019">
    <property type="protein sequence ID" value="KAK7595105.1"/>
    <property type="molecule type" value="Genomic_DNA"/>
</dbReference>
<dbReference type="AlphaFoldDB" id="A0AAN9TI71"/>
<evidence type="ECO:0000313" key="1">
    <source>
        <dbReference type="EMBL" id="KAK7595105.1"/>
    </source>
</evidence>
<evidence type="ECO:0000313" key="2">
    <source>
        <dbReference type="Proteomes" id="UP001367676"/>
    </source>
</evidence>
<name>A0AAN9TI71_9HEMI</name>
<organism evidence="1 2">
    <name type="scientific">Parthenolecanium corni</name>
    <dbReference type="NCBI Taxonomy" id="536013"/>
    <lineage>
        <taxon>Eukaryota</taxon>
        <taxon>Metazoa</taxon>
        <taxon>Ecdysozoa</taxon>
        <taxon>Arthropoda</taxon>
        <taxon>Hexapoda</taxon>
        <taxon>Insecta</taxon>
        <taxon>Pterygota</taxon>
        <taxon>Neoptera</taxon>
        <taxon>Paraneoptera</taxon>
        <taxon>Hemiptera</taxon>
        <taxon>Sternorrhyncha</taxon>
        <taxon>Coccoidea</taxon>
        <taxon>Coccidae</taxon>
        <taxon>Parthenolecanium</taxon>
    </lineage>
</organism>
<protein>
    <submittedName>
        <fullName evidence="1">Uncharacterized protein</fullName>
    </submittedName>
</protein>
<reference evidence="1 2" key="1">
    <citation type="submission" date="2024-03" db="EMBL/GenBank/DDBJ databases">
        <title>Adaptation during the transition from Ophiocordyceps entomopathogen to insect associate is accompanied by gene loss and intensified selection.</title>
        <authorList>
            <person name="Ward C.M."/>
            <person name="Onetto C.A."/>
            <person name="Borneman A.R."/>
        </authorList>
    </citation>
    <scope>NUCLEOTIDE SEQUENCE [LARGE SCALE GENOMIC DNA]</scope>
    <source>
        <strain evidence="1">AWRI1</strain>
        <tissue evidence="1">Single Adult Female</tissue>
    </source>
</reference>
<comment type="caution">
    <text evidence="1">The sequence shown here is derived from an EMBL/GenBank/DDBJ whole genome shotgun (WGS) entry which is preliminary data.</text>
</comment>